<dbReference type="Gene3D" id="4.10.860.10">
    <property type="entry name" value="UVR domain"/>
    <property type="match status" value="1"/>
</dbReference>
<keyword evidence="1" id="KW-0742">SOS response</keyword>
<organism evidence="3 4">
    <name type="scientific">Pseudobythopirellula maris</name>
    <dbReference type="NCBI Taxonomy" id="2527991"/>
    <lineage>
        <taxon>Bacteria</taxon>
        <taxon>Pseudomonadati</taxon>
        <taxon>Planctomycetota</taxon>
        <taxon>Planctomycetia</taxon>
        <taxon>Pirellulales</taxon>
        <taxon>Lacipirellulaceae</taxon>
        <taxon>Pseudobythopirellula</taxon>
    </lineage>
</organism>
<keyword evidence="4" id="KW-1185">Reference proteome</keyword>
<reference evidence="3 4" key="1">
    <citation type="submission" date="2019-02" db="EMBL/GenBank/DDBJ databases">
        <title>Deep-cultivation of Planctomycetes and their phenomic and genomic characterization uncovers novel biology.</title>
        <authorList>
            <person name="Wiegand S."/>
            <person name="Jogler M."/>
            <person name="Boedeker C."/>
            <person name="Pinto D."/>
            <person name="Vollmers J."/>
            <person name="Rivas-Marin E."/>
            <person name="Kohn T."/>
            <person name="Peeters S.H."/>
            <person name="Heuer A."/>
            <person name="Rast P."/>
            <person name="Oberbeckmann S."/>
            <person name="Bunk B."/>
            <person name="Jeske O."/>
            <person name="Meyerdierks A."/>
            <person name="Storesund J.E."/>
            <person name="Kallscheuer N."/>
            <person name="Luecker S."/>
            <person name="Lage O.M."/>
            <person name="Pohl T."/>
            <person name="Merkel B.J."/>
            <person name="Hornburger P."/>
            <person name="Mueller R.-W."/>
            <person name="Bruemmer F."/>
            <person name="Labrenz M."/>
            <person name="Spormann A.M."/>
            <person name="Op Den Camp H."/>
            <person name="Overmann J."/>
            <person name="Amann R."/>
            <person name="Jetten M.S.M."/>
            <person name="Mascher T."/>
            <person name="Medema M.H."/>
            <person name="Devos D.P."/>
            <person name="Kaster A.-K."/>
            <person name="Ovreas L."/>
            <person name="Rohde M."/>
            <person name="Galperin M.Y."/>
            <person name="Jogler C."/>
        </authorList>
    </citation>
    <scope>NUCLEOTIDE SEQUENCE [LARGE SCALE GENOMIC DNA]</scope>
    <source>
        <strain evidence="3 4">Mal64</strain>
    </source>
</reference>
<dbReference type="SUPFAM" id="SSF46600">
    <property type="entry name" value="C-terminal UvrC-binding domain of UvrB"/>
    <property type="match status" value="1"/>
</dbReference>
<evidence type="ECO:0000313" key="3">
    <source>
        <dbReference type="EMBL" id="TWT89945.1"/>
    </source>
</evidence>
<dbReference type="PROSITE" id="PS50151">
    <property type="entry name" value="UVR"/>
    <property type="match status" value="1"/>
</dbReference>
<keyword evidence="1" id="KW-0227">DNA damage</keyword>
<dbReference type="OrthoDB" id="252502at2"/>
<dbReference type="AlphaFoldDB" id="A0A5C5ZS75"/>
<dbReference type="EMBL" id="SJPQ01000001">
    <property type="protein sequence ID" value="TWT89945.1"/>
    <property type="molecule type" value="Genomic_DNA"/>
</dbReference>
<comment type="caution">
    <text evidence="3">The sequence shown here is derived from an EMBL/GenBank/DDBJ whole genome shotgun (WGS) entry which is preliminary data.</text>
</comment>
<dbReference type="InterPro" id="IPR036876">
    <property type="entry name" value="UVR_dom_sf"/>
</dbReference>
<accession>A0A5C5ZS75</accession>
<evidence type="ECO:0000256" key="1">
    <source>
        <dbReference type="ARBA" id="ARBA00023236"/>
    </source>
</evidence>
<dbReference type="GO" id="GO:0009432">
    <property type="term" value="P:SOS response"/>
    <property type="evidence" value="ECO:0007669"/>
    <property type="project" value="UniProtKB-KW"/>
</dbReference>
<dbReference type="InterPro" id="IPR001943">
    <property type="entry name" value="UVR_dom"/>
</dbReference>
<dbReference type="Proteomes" id="UP000315440">
    <property type="component" value="Unassembled WGS sequence"/>
</dbReference>
<dbReference type="Pfam" id="PF02151">
    <property type="entry name" value="UVR"/>
    <property type="match status" value="1"/>
</dbReference>
<gene>
    <name evidence="3" type="ORF">Mal64_03270</name>
</gene>
<dbReference type="RefSeq" id="WP_146396079.1">
    <property type="nucleotide sequence ID" value="NZ_SJPQ01000001.1"/>
</dbReference>
<feature type="domain" description="UVR" evidence="2">
    <location>
        <begin position="237"/>
        <end position="272"/>
    </location>
</feature>
<evidence type="ECO:0000259" key="2">
    <source>
        <dbReference type="PROSITE" id="PS50151"/>
    </source>
</evidence>
<sequence>MSPDIRPILNDWPFEPNDVTVRIVTAGDGVELLQMRLDLGLLQMELSGRPDGARIQNHESLLDLHRTLQKRQEEEGPEDAPPYLLEPEDCAALMREGAQYYHRYVGFWKLGRYELCARDTERNLRLFDFVREHARHDRDKMQFDQWLPYVAMMHARAVATPLASMKQFTAAIGAIDAGIRRIEQFLAEYNREAQADQVNELLFLKRWRREIAALAEEDAPAAQLALARIEQEIEEPEDPIQTLKRELDEAIAAERYEDAAGLRDEIQRLEDPPPPGAGLG</sequence>
<protein>
    <submittedName>
        <fullName evidence="3">UvrB/uvrC motif protein</fullName>
    </submittedName>
</protein>
<evidence type="ECO:0000313" key="4">
    <source>
        <dbReference type="Proteomes" id="UP000315440"/>
    </source>
</evidence>
<name>A0A5C5ZS75_9BACT</name>
<proteinExistence type="predicted"/>